<sequence>MAGSDKSTPISLGEESLGPAIEMTDIGLKATKKLANPLDGLSFEELSIRAEEYCKYHGITKEEDVRSFRLGAQLAGNLDRWDAVEGLTDEERIVLEQERDHKWKNPKMLYLVVAICSLCATVQGMDETVVNGAQAFYKHQFGIGSGSIRDTWLLVSIIACIWQALTNSWWHLFIARCLLGFGLGPKSATTPMFAAECAPPRLRGALVMQWQMWTAFGIMLGYAADLALYEVPDVGGIVGLRWRLMLASAALPAMVCAALVCTIPESPRWHLSKEEPVPAYQSMCRLRFKKIQAARDIFYADALLNVEKDVVRNTGVKELLTVRRNRNAFLASEIVMFMQQFCGINVVAYYSTEIFLAAHFSEKSALVASLGFGVINFLFALPAFWTIDTFGRRNLLLATFPFMSAFLLWTGFSFWLPVGATRIAMIITGIYLFGMVYSPGEGPVPFTYSAEAYPLYIRPIGMSFATATTWFFNFLLAVTWPSLQSAFTPTGAFGWYAGWNIAGFVLVLLFLPETKGHTLEELDAVFDVPLSSLVKYGKSEFVWFFKRKLLRQEAKRPAVPHAAVLNSGNFQMAQGQAGGV</sequence>
<dbReference type="VEuPathDB" id="FungiDB:SAPIO_CDS1049"/>
<comment type="subcellular location">
    <subcellularLocation>
        <location evidence="1">Membrane</location>
        <topology evidence="1">Multi-pass membrane protein</topology>
    </subcellularLocation>
</comment>
<dbReference type="InterPro" id="IPR036259">
    <property type="entry name" value="MFS_trans_sf"/>
</dbReference>
<feature type="transmembrane region" description="Helical" evidence="8">
    <location>
        <begin position="108"/>
        <end position="125"/>
    </location>
</feature>
<feature type="transmembrane region" description="Helical" evidence="8">
    <location>
        <begin position="241"/>
        <end position="263"/>
    </location>
</feature>
<dbReference type="GO" id="GO:0015791">
    <property type="term" value="P:polyol transmembrane transport"/>
    <property type="evidence" value="ECO:0007669"/>
    <property type="project" value="UniProtKB-ARBA"/>
</dbReference>
<keyword evidence="3 7" id="KW-0813">Transport</keyword>
<evidence type="ECO:0000256" key="1">
    <source>
        <dbReference type="ARBA" id="ARBA00004141"/>
    </source>
</evidence>
<dbReference type="PROSITE" id="PS50850">
    <property type="entry name" value="MFS"/>
    <property type="match status" value="1"/>
</dbReference>
<evidence type="ECO:0000256" key="7">
    <source>
        <dbReference type="RuleBase" id="RU003346"/>
    </source>
</evidence>
<protein>
    <recommendedName>
        <fullName evidence="9">Major facilitator superfamily (MFS) profile domain-containing protein</fullName>
    </recommendedName>
</protein>
<accession>A0A084GFR2</accession>
<evidence type="ECO:0000256" key="2">
    <source>
        <dbReference type="ARBA" id="ARBA00010992"/>
    </source>
</evidence>
<feature type="transmembrane region" description="Helical" evidence="8">
    <location>
        <begin position="151"/>
        <end position="170"/>
    </location>
</feature>
<gene>
    <name evidence="10" type="ORF">SAPIO_CDS1049</name>
</gene>
<dbReference type="AlphaFoldDB" id="A0A084GFR2"/>
<dbReference type="GO" id="GO:0015798">
    <property type="term" value="P:myo-inositol transport"/>
    <property type="evidence" value="ECO:0007669"/>
    <property type="project" value="UniProtKB-ARBA"/>
</dbReference>
<feature type="transmembrane region" description="Helical" evidence="8">
    <location>
        <begin position="394"/>
        <end position="416"/>
    </location>
</feature>
<feature type="transmembrane region" description="Helical" evidence="8">
    <location>
        <begin position="460"/>
        <end position="480"/>
    </location>
</feature>
<organism evidence="10 11">
    <name type="scientific">Pseudallescheria apiosperma</name>
    <name type="common">Scedosporium apiospermum</name>
    <dbReference type="NCBI Taxonomy" id="563466"/>
    <lineage>
        <taxon>Eukaryota</taxon>
        <taxon>Fungi</taxon>
        <taxon>Dikarya</taxon>
        <taxon>Ascomycota</taxon>
        <taxon>Pezizomycotina</taxon>
        <taxon>Sordariomycetes</taxon>
        <taxon>Hypocreomycetidae</taxon>
        <taxon>Microascales</taxon>
        <taxon>Microascaceae</taxon>
        <taxon>Scedosporium</taxon>
    </lineage>
</organism>
<dbReference type="GO" id="GO:0022857">
    <property type="term" value="F:transmembrane transporter activity"/>
    <property type="evidence" value="ECO:0007669"/>
    <property type="project" value="InterPro"/>
</dbReference>
<comment type="caution">
    <text evidence="10">The sequence shown here is derived from an EMBL/GenBank/DDBJ whole genome shotgun (WGS) entry which is preliminary data.</text>
</comment>
<dbReference type="Proteomes" id="UP000028545">
    <property type="component" value="Unassembled WGS sequence"/>
</dbReference>
<dbReference type="PRINTS" id="PR00171">
    <property type="entry name" value="SUGRTRNSPORT"/>
</dbReference>
<keyword evidence="11" id="KW-1185">Reference proteome</keyword>
<evidence type="ECO:0000313" key="10">
    <source>
        <dbReference type="EMBL" id="KEZ46174.1"/>
    </source>
</evidence>
<evidence type="ECO:0000259" key="9">
    <source>
        <dbReference type="PROSITE" id="PS50850"/>
    </source>
</evidence>
<keyword evidence="4 8" id="KW-0812">Transmembrane</keyword>
<dbReference type="NCBIfam" id="TIGR00879">
    <property type="entry name" value="SP"/>
    <property type="match status" value="1"/>
</dbReference>
<dbReference type="OMA" id="PRWYLTK"/>
<dbReference type="OrthoDB" id="5290825at2759"/>
<evidence type="ECO:0000256" key="3">
    <source>
        <dbReference type="ARBA" id="ARBA00022448"/>
    </source>
</evidence>
<dbReference type="HOGENOM" id="CLU_001265_43_5_1"/>
<dbReference type="InterPro" id="IPR020846">
    <property type="entry name" value="MFS_dom"/>
</dbReference>
<keyword evidence="5 8" id="KW-1133">Transmembrane helix</keyword>
<feature type="transmembrane region" description="Helical" evidence="8">
    <location>
        <begin position="364"/>
        <end position="387"/>
    </location>
</feature>
<dbReference type="Pfam" id="PF00083">
    <property type="entry name" value="Sugar_tr"/>
    <property type="match status" value="1"/>
</dbReference>
<feature type="transmembrane region" description="Helical" evidence="8">
    <location>
        <begin position="210"/>
        <end position="229"/>
    </location>
</feature>
<dbReference type="GO" id="GO:0016020">
    <property type="term" value="C:membrane"/>
    <property type="evidence" value="ECO:0007669"/>
    <property type="project" value="UniProtKB-SubCell"/>
</dbReference>
<dbReference type="EMBL" id="JOWA01000044">
    <property type="protein sequence ID" value="KEZ46174.1"/>
    <property type="molecule type" value="Genomic_DNA"/>
</dbReference>
<dbReference type="PANTHER" id="PTHR48020:SF25">
    <property type="entry name" value="SUGAR TRANSPORTER, PUTATIVE (AFU_ORTHOLOGUE AFUA_7G05830)-RELATED"/>
    <property type="match status" value="1"/>
</dbReference>
<feature type="transmembrane region" description="Helical" evidence="8">
    <location>
        <begin position="422"/>
        <end position="440"/>
    </location>
</feature>
<feature type="transmembrane region" description="Helical" evidence="8">
    <location>
        <begin position="328"/>
        <end position="352"/>
    </location>
</feature>
<evidence type="ECO:0000256" key="5">
    <source>
        <dbReference type="ARBA" id="ARBA00022989"/>
    </source>
</evidence>
<keyword evidence="6 8" id="KW-0472">Membrane</keyword>
<evidence type="ECO:0000256" key="6">
    <source>
        <dbReference type="ARBA" id="ARBA00023136"/>
    </source>
</evidence>
<comment type="similarity">
    <text evidence="2 7">Belongs to the major facilitator superfamily. Sugar transporter (TC 2.A.1.1) family.</text>
</comment>
<evidence type="ECO:0000256" key="4">
    <source>
        <dbReference type="ARBA" id="ARBA00022692"/>
    </source>
</evidence>
<dbReference type="InterPro" id="IPR005828">
    <property type="entry name" value="MFS_sugar_transport-like"/>
</dbReference>
<feature type="domain" description="Major facilitator superfamily (MFS) profile" evidence="9">
    <location>
        <begin position="68"/>
        <end position="515"/>
    </location>
</feature>
<name>A0A084GFR2_PSEDA</name>
<dbReference type="RefSeq" id="XP_016645973.1">
    <property type="nucleotide sequence ID" value="XM_016784073.1"/>
</dbReference>
<dbReference type="GeneID" id="27719691"/>
<reference evidence="10 11" key="1">
    <citation type="journal article" date="2014" name="Genome Announc.">
        <title>Draft genome sequence of the pathogenic fungus Scedosporium apiospermum.</title>
        <authorList>
            <person name="Vandeputte P."/>
            <person name="Ghamrawi S."/>
            <person name="Rechenmann M."/>
            <person name="Iltis A."/>
            <person name="Giraud S."/>
            <person name="Fleury M."/>
            <person name="Thornton C."/>
            <person name="Delhaes L."/>
            <person name="Meyer W."/>
            <person name="Papon N."/>
            <person name="Bouchara J.P."/>
        </authorList>
    </citation>
    <scope>NUCLEOTIDE SEQUENCE [LARGE SCALE GENOMIC DNA]</scope>
    <source>
        <strain evidence="10 11">IHEM 14462</strain>
    </source>
</reference>
<dbReference type="KEGG" id="sapo:SAPIO_CDS1049"/>
<proteinExistence type="inferred from homology"/>
<evidence type="ECO:0000313" key="11">
    <source>
        <dbReference type="Proteomes" id="UP000028545"/>
    </source>
</evidence>
<dbReference type="InterPro" id="IPR050814">
    <property type="entry name" value="Myo-inositol_Transporter"/>
</dbReference>
<dbReference type="Gene3D" id="1.20.1250.20">
    <property type="entry name" value="MFS general substrate transporter like domains"/>
    <property type="match status" value="1"/>
</dbReference>
<evidence type="ECO:0000256" key="8">
    <source>
        <dbReference type="SAM" id="Phobius"/>
    </source>
</evidence>
<dbReference type="SUPFAM" id="SSF103473">
    <property type="entry name" value="MFS general substrate transporter"/>
    <property type="match status" value="1"/>
</dbReference>
<feature type="transmembrane region" description="Helical" evidence="8">
    <location>
        <begin position="492"/>
        <end position="511"/>
    </location>
</feature>
<dbReference type="PANTHER" id="PTHR48020">
    <property type="entry name" value="PROTON MYO-INOSITOL COTRANSPORTER"/>
    <property type="match status" value="1"/>
</dbReference>
<dbReference type="InterPro" id="IPR003663">
    <property type="entry name" value="Sugar/inositol_transpt"/>
</dbReference>